<dbReference type="Proteomes" id="UP000198867">
    <property type="component" value="Unassembled WGS sequence"/>
</dbReference>
<dbReference type="InterPro" id="IPR011006">
    <property type="entry name" value="CheY-like_superfamily"/>
</dbReference>
<dbReference type="SMART" id="SM00448">
    <property type="entry name" value="REC"/>
    <property type="match status" value="1"/>
</dbReference>
<dbReference type="PANTHER" id="PTHR48111:SF21">
    <property type="entry name" value="DNA-BINDING DUAL MASTER TRANSCRIPTIONAL REGULATOR RPAA"/>
    <property type="match status" value="1"/>
</dbReference>
<reference evidence="9" key="1">
    <citation type="submission" date="2016-10" db="EMBL/GenBank/DDBJ databases">
        <authorList>
            <person name="Varghese N."/>
            <person name="Submissions S."/>
        </authorList>
    </citation>
    <scope>NUCLEOTIDE SEQUENCE [LARGE SCALE GENOMIC DNA]</scope>
    <source>
        <strain evidence="9">CGMCC 1.11101</strain>
    </source>
</reference>
<organism evidence="8 9">
    <name type="scientific">Mycetocola miduiensis</name>
    <dbReference type="NCBI Taxonomy" id="995034"/>
    <lineage>
        <taxon>Bacteria</taxon>
        <taxon>Bacillati</taxon>
        <taxon>Actinomycetota</taxon>
        <taxon>Actinomycetes</taxon>
        <taxon>Micrococcales</taxon>
        <taxon>Microbacteriaceae</taxon>
        <taxon>Mycetocola</taxon>
    </lineage>
</organism>
<dbReference type="PANTHER" id="PTHR48111">
    <property type="entry name" value="REGULATOR OF RPOS"/>
    <property type="match status" value="1"/>
</dbReference>
<proteinExistence type="predicted"/>
<name>A0A1I4YFA0_9MICO</name>
<dbReference type="SUPFAM" id="SSF52172">
    <property type="entry name" value="CheY-like"/>
    <property type="match status" value="1"/>
</dbReference>
<keyword evidence="4" id="KW-0238">DNA-binding</keyword>
<evidence type="ECO:0000259" key="7">
    <source>
        <dbReference type="PROSITE" id="PS50110"/>
    </source>
</evidence>
<dbReference type="Gene3D" id="3.40.50.2300">
    <property type="match status" value="1"/>
</dbReference>
<evidence type="ECO:0000256" key="3">
    <source>
        <dbReference type="ARBA" id="ARBA00023015"/>
    </source>
</evidence>
<protein>
    <submittedName>
        <fullName evidence="8">Response regulator receiver domain-containing protein</fullName>
    </submittedName>
</protein>
<keyword evidence="3" id="KW-0805">Transcription regulation</keyword>
<dbReference type="STRING" id="995034.SAMN05216219_0191"/>
<evidence type="ECO:0000256" key="2">
    <source>
        <dbReference type="ARBA" id="ARBA00023012"/>
    </source>
</evidence>
<dbReference type="GO" id="GO:0000976">
    <property type="term" value="F:transcription cis-regulatory region binding"/>
    <property type="evidence" value="ECO:0007669"/>
    <property type="project" value="TreeGrafter"/>
</dbReference>
<dbReference type="GO" id="GO:0006355">
    <property type="term" value="P:regulation of DNA-templated transcription"/>
    <property type="evidence" value="ECO:0007669"/>
    <property type="project" value="TreeGrafter"/>
</dbReference>
<keyword evidence="5" id="KW-0804">Transcription</keyword>
<dbReference type="GO" id="GO:0005829">
    <property type="term" value="C:cytosol"/>
    <property type="evidence" value="ECO:0007669"/>
    <property type="project" value="TreeGrafter"/>
</dbReference>
<dbReference type="AlphaFoldDB" id="A0A1I4YFA0"/>
<dbReference type="PROSITE" id="PS50110">
    <property type="entry name" value="RESPONSE_REGULATORY"/>
    <property type="match status" value="1"/>
</dbReference>
<evidence type="ECO:0000256" key="4">
    <source>
        <dbReference type="ARBA" id="ARBA00023125"/>
    </source>
</evidence>
<evidence type="ECO:0000256" key="6">
    <source>
        <dbReference type="PROSITE-ProRule" id="PRU00169"/>
    </source>
</evidence>
<evidence type="ECO:0000313" key="9">
    <source>
        <dbReference type="Proteomes" id="UP000198867"/>
    </source>
</evidence>
<sequence length="122" mass="12854">MPGKRILVVDDEADIRDLIALKLGSAGYDVQVALDGNSGLQQALTGNFDGIVLDVMMPGMSGIDVLSALRQAEVTTPVLLLTAKAQERDVEAGFAVGADDYVTKPFSPRALLARVNALLTRG</sequence>
<dbReference type="GO" id="GO:0000156">
    <property type="term" value="F:phosphorelay response regulator activity"/>
    <property type="evidence" value="ECO:0007669"/>
    <property type="project" value="TreeGrafter"/>
</dbReference>
<dbReference type="EMBL" id="FOVM01000001">
    <property type="protein sequence ID" value="SFN36708.1"/>
    <property type="molecule type" value="Genomic_DNA"/>
</dbReference>
<keyword evidence="9" id="KW-1185">Reference proteome</keyword>
<dbReference type="GO" id="GO:0032993">
    <property type="term" value="C:protein-DNA complex"/>
    <property type="evidence" value="ECO:0007669"/>
    <property type="project" value="TreeGrafter"/>
</dbReference>
<keyword evidence="1 6" id="KW-0597">Phosphoprotein</keyword>
<accession>A0A1I4YFA0</accession>
<evidence type="ECO:0000313" key="8">
    <source>
        <dbReference type="EMBL" id="SFN36708.1"/>
    </source>
</evidence>
<evidence type="ECO:0000256" key="1">
    <source>
        <dbReference type="ARBA" id="ARBA00022553"/>
    </source>
</evidence>
<feature type="modified residue" description="4-aspartylphosphate" evidence="6">
    <location>
        <position position="54"/>
    </location>
</feature>
<dbReference type="InterPro" id="IPR039420">
    <property type="entry name" value="WalR-like"/>
</dbReference>
<dbReference type="FunFam" id="3.40.50.2300:FF:000001">
    <property type="entry name" value="DNA-binding response regulator PhoB"/>
    <property type="match status" value="1"/>
</dbReference>
<keyword evidence="2" id="KW-0902">Two-component regulatory system</keyword>
<dbReference type="RefSeq" id="WP_090708012.1">
    <property type="nucleotide sequence ID" value="NZ_FOVM01000001.1"/>
</dbReference>
<dbReference type="OrthoDB" id="3197131at2"/>
<gene>
    <name evidence="8" type="ORF">SAMN05216219_0191</name>
</gene>
<dbReference type="Pfam" id="PF00072">
    <property type="entry name" value="Response_reg"/>
    <property type="match status" value="1"/>
</dbReference>
<dbReference type="InterPro" id="IPR001789">
    <property type="entry name" value="Sig_transdc_resp-reg_receiver"/>
</dbReference>
<evidence type="ECO:0000256" key="5">
    <source>
        <dbReference type="ARBA" id="ARBA00023163"/>
    </source>
</evidence>
<feature type="domain" description="Response regulatory" evidence="7">
    <location>
        <begin position="5"/>
        <end position="119"/>
    </location>
</feature>